<accession>G7DYX3</accession>
<dbReference type="Proteomes" id="UP000009131">
    <property type="component" value="Unassembled WGS sequence"/>
</dbReference>
<evidence type="ECO:0000313" key="1">
    <source>
        <dbReference type="EMBL" id="GAA95783.1"/>
    </source>
</evidence>
<comment type="caution">
    <text evidence="1">The sequence shown here is derived from an EMBL/GenBank/DDBJ whole genome shotgun (WGS) entry which is preliminary data.</text>
</comment>
<organism evidence="1 2">
    <name type="scientific">Mixia osmundae (strain CBS 9802 / IAM 14324 / JCM 22182 / KY 12970)</name>
    <dbReference type="NCBI Taxonomy" id="764103"/>
    <lineage>
        <taxon>Eukaryota</taxon>
        <taxon>Fungi</taxon>
        <taxon>Dikarya</taxon>
        <taxon>Basidiomycota</taxon>
        <taxon>Pucciniomycotina</taxon>
        <taxon>Mixiomycetes</taxon>
        <taxon>Mixiales</taxon>
        <taxon>Mixiaceae</taxon>
        <taxon>Mixia</taxon>
    </lineage>
</organism>
<dbReference type="HOGENOM" id="CLU_298773_0_0_1"/>
<protein>
    <submittedName>
        <fullName evidence="1">Uncharacterized protein</fullName>
    </submittedName>
</protein>
<evidence type="ECO:0000313" key="2">
    <source>
        <dbReference type="Proteomes" id="UP000009131"/>
    </source>
</evidence>
<name>G7DYX3_MIXOS</name>
<reference evidence="1 2" key="1">
    <citation type="journal article" date="2011" name="J. Gen. Appl. Microbiol.">
        <title>Draft genome sequencing of the enigmatic basidiomycete Mixia osmundae.</title>
        <authorList>
            <person name="Nishida H."/>
            <person name="Nagatsuka Y."/>
            <person name="Sugiyama J."/>
        </authorList>
    </citation>
    <scope>NUCLEOTIDE SEQUENCE [LARGE SCALE GENOMIC DNA]</scope>
    <source>
        <strain evidence="2">CBS 9802 / IAM 14324 / JCM 22182 / KY 12970</strain>
    </source>
</reference>
<gene>
    <name evidence="1" type="primary">Mo02440</name>
    <name evidence="1" type="ORF">E5Q_02440</name>
</gene>
<dbReference type="EMBL" id="BABT02000063">
    <property type="protein sequence ID" value="GAA95783.1"/>
    <property type="molecule type" value="Genomic_DNA"/>
</dbReference>
<dbReference type="AlphaFoldDB" id="G7DYX3"/>
<proteinExistence type="predicted"/>
<keyword evidence="2" id="KW-1185">Reference proteome</keyword>
<dbReference type="InParanoid" id="G7DYX3"/>
<sequence>MQRALLTTARASLEELESLLLPALLPELLLNAYPAYANSSRSPNAASKISRRPQSACLQAARATDKLFTNACRSQPRTSAQPTGSEIPLELFSETPDVAWHAFTQLNALARARLPTSILLGLFEQTKSHAHKATAFAQSHQIFACLPSSARSALLLSDLLALGIDAAPDPPTDQAAHYGLLVSLYQALLERAQAEGTQCPVIMLQWANYLVSRFSASSHVMTAHFHLLTYFQSLRHSSSRGLGIPSETRQIVLETCDQLVRKLLALRKEAQDQLAFELVVIMREMLLYPVSSSLAELVPILGKRHLRRLFERLMPAGDLDRLDTNLRTRAAQSMAILLKRALQLDDAQLTSAILVTVESIHHWLPSATQLDLAHSIAALGTETRLTMYAARSFDAFLQQKRLDLPSLSAYAALLARLQDSALDIPQQWLRRAASGATTVSRMPMEVYRVWLHIFATSPDIHLARSWLTMRDAWFQDADVWGNSAKSILSFKSLLTRALALPTLAPSLDIYSTYVSSSRELPLDLWQAFTQRLAAAPTFAAKQLADVVLSRAQSRGDVTSEHVYSLVHHMDASGSSIALHQFSQRLIRARPELVSQQTLFRAIDRLAISEQDRLTSALKMAKLADAAGKGSPCRTLLAKIGHHATRPKPNEINLGEIELAASELEVAGFGSERWLTTWRIYAFSRRACYRQAYSICSQSIARGILPYEMAIGQLTRRLTEHGHEYDAKLLLARWQDLRKHRNQSERPDKGTTTPQAYTPLVVARLAREQRYFDPSLPLDNRPGVGFEHQASDASLLQAYKIQNVRHKPDRLRKMLRYACTSYNDTTQLIDKLRVDLGRWGGRLSAQDLHAILLFEAQRTSVDLARLHAAHADLCQIQDAGSDEMVYGLTRAGELSKAIKAAKAPTAPVASHVIAFLSLHLSRAGRFEDSNAILNLVEEDSHVQQARIYSDALENRRQLSVAAFGGGKHASAAVSVLCATTWHRAAEYASRIHLLPLELVGTRLKGG</sequence>
<reference evidence="1 2" key="2">
    <citation type="journal article" date="2012" name="Open Biol.">
        <title>Characteristics of nucleosomes and linker DNA regions on the genome of the basidiomycete Mixia osmundae revealed by mono- and dinucleosome mapping.</title>
        <authorList>
            <person name="Nishida H."/>
            <person name="Kondo S."/>
            <person name="Matsumoto T."/>
            <person name="Suzuki Y."/>
            <person name="Yoshikawa H."/>
            <person name="Taylor T.D."/>
            <person name="Sugiyama J."/>
        </authorList>
    </citation>
    <scope>NUCLEOTIDE SEQUENCE [LARGE SCALE GENOMIC DNA]</scope>
    <source>
        <strain evidence="2">CBS 9802 / IAM 14324 / JCM 22182 / KY 12970</strain>
    </source>
</reference>